<dbReference type="AlphaFoldDB" id="A0A5N7MIP2"/>
<accession>A0A5N7MIP2</accession>
<proteinExistence type="predicted"/>
<gene>
    <name evidence="1" type="ORF">FS320_17190</name>
</gene>
<evidence type="ECO:0000313" key="1">
    <source>
        <dbReference type="EMBL" id="MPR26905.1"/>
    </source>
</evidence>
<comment type="caution">
    <text evidence="1">The sequence shown here is derived from an EMBL/GenBank/DDBJ whole genome shotgun (WGS) entry which is preliminary data.</text>
</comment>
<name>A0A5N7MIP2_9HYPH</name>
<organism evidence="1 2">
    <name type="scientific">Microvirga tunisiensis</name>
    <dbReference type="NCBI Taxonomy" id="2108360"/>
    <lineage>
        <taxon>Bacteria</taxon>
        <taxon>Pseudomonadati</taxon>
        <taxon>Pseudomonadota</taxon>
        <taxon>Alphaproteobacteria</taxon>
        <taxon>Hyphomicrobiales</taxon>
        <taxon>Methylobacteriaceae</taxon>
        <taxon>Microvirga</taxon>
    </lineage>
</organism>
<protein>
    <submittedName>
        <fullName evidence="1">Uncharacterized protein</fullName>
    </submittedName>
</protein>
<reference evidence="1 2" key="1">
    <citation type="journal article" date="2019" name="Syst. Appl. Microbiol.">
        <title>Microvirga tunisiensis sp. nov., a root nodule symbiotic bacterium isolated from Lupinus micranthus and L. luteus grown in Northern Tunisia.</title>
        <authorList>
            <person name="Msaddak A."/>
            <person name="Rejili M."/>
            <person name="Duran D."/>
            <person name="Mars M."/>
            <person name="Palacios J.M."/>
            <person name="Ruiz-Argueso T."/>
            <person name="Rey L."/>
            <person name="Imperial J."/>
        </authorList>
    </citation>
    <scope>NUCLEOTIDE SEQUENCE [LARGE SCALE GENOMIC DNA]</scope>
    <source>
        <strain evidence="1 2">Lmie10</strain>
    </source>
</reference>
<evidence type="ECO:0000313" key="2">
    <source>
        <dbReference type="Proteomes" id="UP000403266"/>
    </source>
</evidence>
<dbReference type="OrthoDB" id="10005517at2"/>
<dbReference type="RefSeq" id="WP_152713054.1">
    <property type="nucleotide sequence ID" value="NZ_VOSJ01000065.1"/>
</dbReference>
<sequence length="670" mass="72777">MSDRRDSKGELPAFGPEAPTLFVIPHSPSTAFVWCSRLDGAAISELRIGGIAAAVLERKKLVRPGHSLEVLFIEGVNLRDGTECELHVTSKARGFVSLQGVSRLARWDDPDTSRVLRLIASRFAGKSGLPLILERYLAFISAWQAPSRVLAIFPEGCIVEIDAVCSGDDIRAYSVAGHGLHPVAMRPLLQRGDRTVLWLTDLTVRHLYLEVSGALIRVNLEDARHAPPTTPGAEGRRLEHGLVEALHGIVAHPSRELGTWAAGVCRPNATIPYEDAVVEILRAVRLPSQELAVFISVAGAPYDPEQFQLEAFAAGRALNVDVIARDRDREGGEYQQQIILTASGLSPEARCHKLSWVYAGRESVVWLRETACGDPRNASLARDFRPVGSVSREIFPTVLHPLATAQPNEAAPRLAQVVEFGPPTASARADVFIFAGPDLEALHRTILGLSLTSRESPIAIHICVFDRGVMDRLVVAAEEWSKIYRVPLTIVGYSERTSEAQVVRKAFRGAVPRIFCRAGVVPRRGDWLSLVLTALGNERTTFLFAAEAGMEPQNAKAATVLPLGGLLSGDGRDLSDRLAAVVVAPDTKPDFAGMPGFYTLEAALLAQALRAGEGEAILPLASAVDFVHSGPQQRPDELYAELDALSLQILCKSFFAARRRPRHRGVRMTG</sequence>
<dbReference type="Proteomes" id="UP000403266">
    <property type="component" value="Unassembled WGS sequence"/>
</dbReference>
<keyword evidence="2" id="KW-1185">Reference proteome</keyword>
<dbReference type="EMBL" id="VOSK01000065">
    <property type="protein sequence ID" value="MPR26905.1"/>
    <property type="molecule type" value="Genomic_DNA"/>
</dbReference>